<dbReference type="Pfam" id="PF12098">
    <property type="entry name" value="DUF3574"/>
    <property type="match status" value="1"/>
</dbReference>
<evidence type="ECO:0000313" key="2">
    <source>
        <dbReference type="EMBL" id="MFD0920540.1"/>
    </source>
</evidence>
<comment type="caution">
    <text evidence="2">The sequence shown here is derived from an EMBL/GenBank/DDBJ whole genome shotgun (WGS) entry which is preliminary data.</text>
</comment>
<sequence length="149" mass="16450">MTGTRLAAAALAAGLVGVAAPAAWVALDQRPAESEPRAAGAPYVETTLLFGTQRPDGGAPVTDEQFHGFLDEVVTPLFPDGLTVEDAYGQYRDSHGRIERERSYRLTLLHPESEAPRDDARIDHVRKTYQQRFAQESVARVDERTRVDF</sequence>
<keyword evidence="3" id="KW-1185">Reference proteome</keyword>
<evidence type="ECO:0000313" key="3">
    <source>
        <dbReference type="Proteomes" id="UP001597018"/>
    </source>
</evidence>
<accession>A0ABW3FUK0</accession>
<dbReference type="Proteomes" id="UP001597018">
    <property type="component" value="Unassembled WGS sequence"/>
</dbReference>
<dbReference type="RefSeq" id="WP_263248144.1">
    <property type="nucleotide sequence ID" value="NZ_BAABLT010000005.1"/>
</dbReference>
<feature type="chain" id="PRO_5046165011" evidence="1">
    <location>
        <begin position="23"/>
        <end position="149"/>
    </location>
</feature>
<evidence type="ECO:0000256" key="1">
    <source>
        <dbReference type="SAM" id="SignalP"/>
    </source>
</evidence>
<proteinExistence type="predicted"/>
<name>A0ABW3FUK0_9PSEU</name>
<organism evidence="2 3">
    <name type="scientific">Saccharopolyspora rosea</name>
    <dbReference type="NCBI Taxonomy" id="524884"/>
    <lineage>
        <taxon>Bacteria</taxon>
        <taxon>Bacillati</taxon>
        <taxon>Actinomycetota</taxon>
        <taxon>Actinomycetes</taxon>
        <taxon>Pseudonocardiales</taxon>
        <taxon>Pseudonocardiaceae</taxon>
        <taxon>Saccharopolyspora</taxon>
    </lineage>
</organism>
<reference evidence="3" key="1">
    <citation type="journal article" date="2019" name="Int. J. Syst. Evol. Microbiol.">
        <title>The Global Catalogue of Microorganisms (GCM) 10K type strain sequencing project: providing services to taxonomists for standard genome sequencing and annotation.</title>
        <authorList>
            <consortium name="The Broad Institute Genomics Platform"/>
            <consortium name="The Broad Institute Genome Sequencing Center for Infectious Disease"/>
            <person name="Wu L."/>
            <person name="Ma J."/>
        </authorList>
    </citation>
    <scope>NUCLEOTIDE SEQUENCE [LARGE SCALE GENOMIC DNA]</scope>
    <source>
        <strain evidence="3">CCUG 56401</strain>
    </source>
</reference>
<dbReference type="EMBL" id="JBHTIW010000007">
    <property type="protein sequence ID" value="MFD0920540.1"/>
    <property type="molecule type" value="Genomic_DNA"/>
</dbReference>
<protein>
    <submittedName>
        <fullName evidence="2">DUF3574 domain-containing protein</fullName>
    </submittedName>
</protein>
<gene>
    <name evidence="2" type="ORF">ACFQ16_12375</name>
</gene>
<dbReference type="InterPro" id="IPR021957">
    <property type="entry name" value="DUF3574"/>
</dbReference>
<keyword evidence="1" id="KW-0732">Signal</keyword>
<feature type="signal peptide" evidence="1">
    <location>
        <begin position="1"/>
        <end position="22"/>
    </location>
</feature>